<proteinExistence type="predicted"/>
<feature type="compositionally biased region" description="Basic and acidic residues" evidence="1">
    <location>
        <begin position="44"/>
        <end position="58"/>
    </location>
</feature>
<reference evidence="2 3" key="1">
    <citation type="submission" date="2019-04" db="EMBL/GenBank/DDBJ databases">
        <title>An improved genome assembly and genetic linkage map for asparagus bean, Vigna unguiculata ssp. sesquipedialis.</title>
        <authorList>
            <person name="Xia Q."/>
            <person name="Zhang R."/>
            <person name="Dong Y."/>
        </authorList>
    </citation>
    <scope>NUCLEOTIDE SEQUENCE [LARGE SCALE GENOMIC DNA]</scope>
    <source>
        <tissue evidence="2">Leaf</tissue>
    </source>
</reference>
<gene>
    <name evidence="2" type="ORF">DEO72_LG8g2774</name>
</gene>
<evidence type="ECO:0000256" key="1">
    <source>
        <dbReference type="SAM" id="MobiDB-lite"/>
    </source>
</evidence>
<feature type="compositionally biased region" description="Basic and acidic residues" evidence="1">
    <location>
        <begin position="68"/>
        <end position="77"/>
    </location>
</feature>
<sequence length="146" mass="15837">MMNLLQVNPGRELIISPRVQSLVSAALVQANSVPRRSTTLGAAVRDDESVASESRARTDNLAQVSRIRLGESDEGPPKPHCAKGRPGDLLELRDDESVASETRARTDNLAQARGVSPKRDPVMFTECSIEPSPRRRGGSPERARLA</sequence>
<evidence type="ECO:0000313" key="2">
    <source>
        <dbReference type="EMBL" id="QCE04736.1"/>
    </source>
</evidence>
<name>A0A4D6MTD4_VIGUN</name>
<feature type="compositionally biased region" description="Basic and acidic residues" evidence="1">
    <location>
        <begin position="85"/>
        <end position="106"/>
    </location>
</feature>
<keyword evidence="3" id="KW-1185">Reference proteome</keyword>
<accession>A0A4D6MTD4</accession>
<dbReference type="Proteomes" id="UP000501690">
    <property type="component" value="Linkage Group LG8"/>
</dbReference>
<evidence type="ECO:0000313" key="3">
    <source>
        <dbReference type="Proteomes" id="UP000501690"/>
    </source>
</evidence>
<feature type="region of interest" description="Disordered" evidence="1">
    <location>
        <begin position="39"/>
        <end position="146"/>
    </location>
</feature>
<dbReference type="AlphaFoldDB" id="A0A4D6MTD4"/>
<organism evidence="2 3">
    <name type="scientific">Vigna unguiculata</name>
    <name type="common">Cowpea</name>
    <dbReference type="NCBI Taxonomy" id="3917"/>
    <lineage>
        <taxon>Eukaryota</taxon>
        <taxon>Viridiplantae</taxon>
        <taxon>Streptophyta</taxon>
        <taxon>Embryophyta</taxon>
        <taxon>Tracheophyta</taxon>
        <taxon>Spermatophyta</taxon>
        <taxon>Magnoliopsida</taxon>
        <taxon>eudicotyledons</taxon>
        <taxon>Gunneridae</taxon>
        <taxon>Pentapetalae</taxon>
        <taxon>rosids</taxon>
        <taxon>fabids</taxon>
        <taxon>Fabales</taxon>
        <taxon>Fabaceae</taxon>
        <taxon>Papilionoideae</taxon>
        <taxon>50 kb inversion clade</taxon>
        <taxon>NPAAA clade</taxon>
        <taxon>indigoferoid/millettioid clade</taxon>
        <taxon>Phaseoleae</taxon>
        <taxon>Vigna</taxon>
    </lineage>
</organism>
<protein>
    <submittedName>
        <fullName evidence="2">Uncharacterized protein</fullName>
    </submittedName>
</protein>
<dbReference type="EMBL" id="CP039352">
    <property type="protein sequence ID" value="QCE04736.1"/>
    <property type="molecule type" value="Genomic_DNA"/>
</dbReference>